<sequence>MSEVFPPELTDRIIGCIDPCERKTLCLCSLVSRKWLPASRHALFQYILINKATTFDLLVTRVLHSESARPWLAVVRMLIIVESSSEIWYSPSEGHAITSKCTRGTDDVARTKTVSAACRLFLYQFSGYLPELSRLYLSGINWQLYATPHSSEPLLLSQFPALRSLTLINCRLPSLHFLRRALVALPRLRNLLLSLVTWPRPGPLHTMKPVHACPLTRPELQSLRIGPHFSQAPMSSTPRVSSNGFLPWLSGTLSRHSLLFLDVGEIWAVEDATDFLDFVELVSPNLMQLTIPVMHEAPLASLRRLEELYIKMYRATSWAALCAQLRKLQCPLVRLKIGPVPSSEYMEWAPMRDTETGFDEPDFEGLDGVLINLQTLKEVTIVVSVPETYEDTGVLVSSVESRLSKLHQHGVQLGVILDRHHKRPSEYRMVDLQ</sequence>
<evidence type="ECO:0000313" key="1">
    <source>
        <dbReference type="EMBL" id="RPD61313.1"/>
    </source>
</evidence>
<dbReference type="Gene3D" id="3.80.10.10">
    <property type="entry name" value="Ribonuclease Inhibitor"/>
    <property type="match status" value="1"/>
</dbReference>
<dbReference type="AlphaFoldDB" id="A0A5C2SC23"/>
<keyword evidence="2" id="KW-1185">Reference proteome</keyword>
<name>A0A5C2SC23_9APHY</name>
<dbReference type="SUPFAM" id="SSF52047">
    <property type="entry name" value="RNI-like"/>
    <property type="match status" value="1"/>
</dbReference>
<dbReference type="InterPro" id="IPR032675">
    <property type="entry name" value="LRR_dom_sf"/>
</dbReference>
<dbReference type="OrthoDB" id="2754048at2759"/>
<reference evidence="1" key="1">
    <citation type="journal article" date="2018" name="Genome Biol. Evol.">
        <title>Genomics and development of Lentinus tigrinus, a white-rot wood-decaying mushroom with dimorphic fruiting bodies.</title>
        <authorList>
            <person name="Wu B."/>
            <person name="Xu Z."/>
            <person name="Knudson A."/>
            <person name="Carlson A."/>
            <person name="Chen N."/>
            <person name="Kovaka S."/>
            <person name="LaButti K."/>
            <person name="Lipzen A."/>
            <person name="Pennachio C."/>
            <person name="Riley R."/>
            <person name="Schakwitz W."/>
            <person name="Umezawa K."/>
            <person name="Ohm R.A."/>
            <person name="Grigoriev I.V."/>
            <person name="Nagy L.G."/>
            <person name="Gibbons J."/>
            <person name="Hibbett D."/>
        </authorList>
    </citation>
    <scope>NUCLEOTIDE SEQUENCE [LARGE SCALE GENOMIC DNA]</scope>
    <source>
        <strain evidence="1">ALCF2SS1-6</strain>
    </source>
</reference>
<evidence type="ECO:0008006" key="3">
    <source>
        <dbReference type="Google" id="ProtNLM"/>
    </source>
</evidence>
<gene>
    <name evidence="1" type="ORF">L227DRAFT_652601</name>
</gene>
<evidence type="ECO:0000313" key="2">
    <source>
        <dbReference type="Proteomes" id="UP000313359"/>
    </source>
</evidence>
<protein>
    <recommendedName>
        <fullName evidence="3">F-box domain-containing protein</fullName>
    </recommendedName>
</protein>
<dbReference type="Proteomes" id="UP000313359">
    <property type="component" value="Unassembled WGS sequence"/>
</dbReference>
<proteinExistence type="predicted"/>
<organism evidence="1 2">
    <name type="scientific">Lentinus tigrinus ALCF2SS1-6</name>
    <dbReference type="NCBI Taxonomy" id="1328759"/>
    <lineage>
        <taxon>Eukaryota</taxon>
        <taxon>Fungi</taxon>
        <taxon>Dikarya</taxon>
        <taxon>Basidiomycota</taxon>
        <taxon>Agaricomycotina</taxon>
        <taxon>Agaricomycetes</taxon>
        <taxon>Polyporales</taxon>
        <taxon>Polyporaceae</taxon>
        <taxon>Lentinus</taxon>
    </lineage>
</organism>
<dbReference type="EMBL" id="ML122262">
    <property type="protein sequence ID" value="RPD61313.1"/>
    <property type="molecule type" value="Genomic_DNA"/>
</dbReference>
<accession>A0A5C2SC23</accession>